<evidence type="ECO:0000313" key="2">
    <source>
        <dbReference type="EMBL" id="TRY77403.1"/>
    </source>
</evidence>
<keyword evidence="3" id="KW-1185">Reference proteome</keyword>
<organism evidence="2 3">
    <name type="scientific">Tigriopus californicus</name>
    <name type="common">Marine copepod</name>
    <dbReference type="NCBI Taxonomy" id="6832"/>
    <lineage>
        <taxon>Eukaryota</taxon>
        <taxon>Metazoa</taxon>
        <taxon>Ecdysozoa</taxon>
        <taxon>Arthropoda</taxon>
        <taxon>Crustacea</taxon>
        <taxon>Multicrustacea</taxon>
        <taxon>Hexanauplia</taxon>
        <taxon>Copepoda</taxon>
        <taxon>Harpacticoida</taxon>
        <taxon>Harpacticidae</taxon>
        <taxon>Tigriopus</taxon>
    </lineage>
</organism>
<proteinExistence type="predicted"/>
<accession>A0A553PIA2</accession>
<gene>
    <name evidence="2" type="ORF">TCAL_07614</name>
</gene>
<dbReference type="AlphaFoldDB" id="A0A553PIA2"/>
<dbReference type="Proteomes" id="UP000318571">
    <property type="component" value="Chromosome 5"/>
</dbReference>
<keyword evidence="1" id="KW-0732">Signal</keyword>
<evidence type="ECO:0000313" key="3">
    <source>
        <dbReference type="Proteomes" id="UP000318571"/>
    </source>
</evidence>
<reference evidence="2 3" key="1">
    <citation type="journal article" date="2018" name="Nat. Ecol. Evol.">
        <title>Genomic signatures of mitonuclear coevolution across populations of Tigriopus californicus.</title>
        <authorList>
            <person name="Barreto F.S."/>
            <person name="Watson E.T."/>
            <person name="Lima T.G."/>
            <person name="Willett C.S."/>
            <person name="Edmands S."/>
            <person name="Li W."/>
            <person name="Burton R.S."/>
        </authorList>
    </citation>
    <scope>NUCLEOTIDE SEQUENCE [LARGE SCALE GENOMIC DNA]</scope>
    <source>
        <strain evidence="2 3">San Diego</strain>
    </source>
</reference>
<sequence length="140" mass="16139">MFSEKRMFIMGVFYMALAIHQSQSMWWGCLYERSYFVPENATTMNDTDCEMEAMSENAPNVTMTDFRKDQEFLNDIGVGNEFRLCEIIVARSYRVIPAGTETSYNFVSGTVEPIVRAKIEVGADEDRMEDLFPRLADNLE</sequence>
<comment type="caution">
    <text evidence="2">The sequence shown here is derived from an EMBL/GenBank/DDBJ whole genome shotgun (WGS) entry which is preliminary data.</text>
</comment>
<name>A0A553PIA2_TIGCA</name>
<protein>
    <submittedName>
        <fullName evidence="2">Uncharacterized protein</fullName>
    </submittedName>
</protein>
<dbReference type="EMBL" id="VCGU01000004">
    <property type="protein sequence ID" value="TRY77403.1"/>
    <property type="molecule type" value="Genomic_DNA"/>
</dbReference>
<feature type="chain" id="PRO_5021869088" evidence="1">
    <location>
        <begin position="25"/>
        <end position="140"/>
    </location>
</feature>
<evidence type="ECO:0000256" key="1">
    <source>
        <dbReference type="SAM" id="SignalP"/>
    </source>
</evidence>
<feature type="signal peptide" evidence="1">
    <location>
        <begin position="1"/>
        <end position="24"/>
    </location>
</feature>